<reference evidence="3" key="2">
    <citation type="journal article" date="2023" name="IMA Fungus">
        <title>Comparative genomic study of the Penicillium genus elucidates a diverse pangenome and 15 lateral gene transfer events.</title>
        <authorList>
            <person name="Petersen C."/>
            <person name="Sorensen T."/>
            <person name="Nielsen M.R."/>
            <person name="Sondergaard T.E."/>
            <person name="Sorensen J.L."/>
            <person name="Fitzpatrick D.A."/>
            <person name="Frisvad J.C."/>
            <person name="Nielsen K.L."/>
        </authorList>
    </citation>
    <scope>NUCLEOTIDE SEQUENCE</scope>
    <source>
        <strain evidence="3">IBT 15544</strain>
    </source>
</reference>
<dbReference type="Pfam" id="PF14214">
    <property type="entry name" value="Helitron_like_N"/>
    <property type="match status" value="1"/>
</dbReference>
<comment type="caution">
    <text evidence="3">The sequence shown here is derived from an EMBL/GenBank/DDBJ whole genome shotgun (WGS) entry which is preliminary data.</text>
</comment>
<dbReference type="AlphaFoldDB" id="A0A9W9MA49"/>
<evidence type="ECO:0000313" key="4">
    <source>
        <dbReference type="Proteomes" id="UP001150904"/>
    </source>
</evidence>
<evidence type="ECO:0000259" key="2">
    <source>
        <dbReference type="Pfam" id="PF14214"/>
    </source>
</evidence>
<proteinExistence type="predicted"/>
<dbReference type="OrthoDB" id="432234at2759"/>
<accession>A0A9W9MA49</accession>
<keyword evidence="4" id="KW-1185">Reference proteome</keyword>
<evidence type="ECO:0000313" key="3">
    <source>
        <dbReference type="EMBL" id="KAJ5195491.1"/>
    </source>
</evidence>
<sequence>MIDSWDDDFIPPDLEENIISVDLPDGHEREGYSIHLDSGNHENDLQAAQDTELDVDNNVPLMTRSVSTDINGERQSLDRRLLNALLNGYATLVDHWDNPTYFTTAFLTLFPFGIGGHLENRLFTVSLSSFAQWALKHHSRRFAQHKTFMFLIDPMIGRLLHVMKSIAIWVPGSFAQKLRMRSEIRGLIIRFGMPAFWITINPSDLRSPLMIILAGVKHSEDILSASNSAIRGATATSNPVVVASFFHYVCTAVLDGLFTSGRDYTRILGDVSNHYSVVETNGRGILHLHVMAWLKGNLSFGSLRSRVLADTEFAARVLHYLESVIIQSVDESLPLDPEVNLPLTCPSACDPELDHEFYFRLANDSNLIARSKLVHSKNHFATCFKYRPTDRAKNTCRFGMPREIVPSSEIDDLGVIYLARNHPWINPWNPAIASCLRSNHDISWIPTVSKSLTLVYYITNYATKDNMVAKGALLKQAIEKAKFTDLPTATNLRLRERGMDNFALRCFNSLAHNREIASTLLHLPSYYTVNSKFVRWLRHYIHALRSPTATDADGSTGIADEPCIFRTGDAVPVSLFNNYKWRGIALAPFSFFEYYMLVQIGQKQGSPSDRSDHFGFDSSYPKSDACV</sequence>
<organism evidence="3 4">
    <name type="scientific">Penicillium cinerascens</name>
    <dbReference type="NCBI Taxonomy" id="70096"/>
    <lineage>
        <taxon>Eukaryota</taxon>
        <taxon>Fungi</taxon>
        <taxon>Dikarya</taxon>
        <taxon>Ascomycota</taxon>
        <taxon>Pezizomycotina</taxon>
        <taxon>Eurotiomycetes</taxon>
        <taxon>Eurotiomycetidae</taxon>
        <taxon>Eurotiales</taxon>
        <taxon>Aspergillaceae</taxon>
        <taxon>Penicillium</taxon>
    </lineage>
</organism>
<dbReference type="GeneID" id="83183292"/>
<dbReference type="InterPro" id="IPR025476">
    <property type="entry name" value="Helitron_helicase-like"/>
</dbReference>
<dbReference type="EMBL" id="JAPQKR010000015">
    <property type="protein sequence ID" value="KAJ5195491.1"/>
    <property type="molecule type" value="Genomic_DNA"/>
</dbReference>
<name>A0A9W9MA49_9EURO</name>
<feature type="domain" description="Helitron helicase-like" evidence="2">
    <location>
        <begin position="159"/>
        <end position="291"/>
    </location>
</feature>
<gene>
    <name evidence="3" type="ORF">N7498_008929</name>
</gene>
<feature type="region of interest" description="Disordered" evidence="1">
    <location>
        <begin position="605"/>
        <end position="627"/>
    </location>
</feature>
<dbReference type="Proteomes" id="UP001150904">
    <property type="component" value="Unassembled WGS sequence"/>
</dbReference>
<reference evidence="3" key="1">
    <citation type="submission" date="2022-12" db="EMBL/GenBank/DDBJ databases">
        <authorList>
            <person name="Petersen C."/>
        </authorList>
    </citation>
    <scope>NUCLEOTIDE SEQUENCE</scope>
    <source>
        <strain evidence="3">IBT 15544</strain>
    </source>
</reference>
<dbReference type="RefSeq" id="XP_058305979.1">
    <property type="nucleotide sequence ID" value="XM_058455991.1"/>
</dbReference>
<protein>
    <recommendedName>
        <fullName evidence="2">Helitron helicase-like domain-containing protein</fullName>
    </recommendedName>
</protein>
<evidence type="ECO:0000256" key="1">
    <source>
        <dbReference type="SAM" id="MobiDB-lite"/>
    </source>
</evidence>